<comment type="caution">
    <text evidence="1">The sequence shown here is derived from an EMBL/GenBank/DDBJ whole genome shotgun (WGS) entry which is preliminary data.</text>
</comment>
<gene>
    <name evidence="1" type="ORF">HBA54_12995</name>
</gene>
<sequence>MVLQKFIYLTAGAVLVLGLAACDQDEQGRILRYEKGTYLGPTDTQLSQETRDALRARATLQGGS</sequence>
<dbReference type="AlphaFoldDB" id="A0A967KFC9"/>
<evidence type="ECO:0000313" key="2">
    <source>
        <dbReference type="Proteomes" id="UP000761264"/>
    </source>
</evidence>
<name>A0A967KFC9_9PROT</name>
<protein>
    <recommendedName>
        <fullName evidence="3">Lipoprotein</fullName>
    </recommendedName>
</protein>
<keyword evidence="2" id="KW-1185">Reference proteome</keyword>
<dbReference type="PROSITE" id="PS51257">
    <property type="entry name" value="PROKAR_LIPOPROTEIN"/>
    <property type="match status" value="1"/>
</dbReference>
<evidence type="ECO:0008006" key="3">
    <source>
        <dbReference type="Google" id="ProtNLM"/>
    </source>
</evidence>
<dbReference type="RefSeq" id="WP_167225197.1">
    <property type="nucleotide sequence ID" value="NZ_JAAQPH010000009.1"/>
</dbReference>
<accession>A0A967KFC9</accession>
<proteinExistence type="predicted"/>
<organism evidence="1 2">
    <name type="scientific">Pelagibius litoralis</name>
    <dbReference type="NCBI Taxonomy" id="374515"/>
    <lineage>
        <taxon>Bacteria</taxon>
        <taxon>Pseudomonadati</taxon>
        <taxon>Pseudomonadota</taxon>
        <taxon>Alphaproteobacteria</taxon>
        <taxon>Rhodospirillales</taxon>
        <taxon>Rhodovibrionaceae</taxon>
        <taxon>Pelagibius</taxon>
    </lineage>
</organism>
<dbReference type="Proteomes" id="UP000761264">
    <property type="component" value="Unassembled WGS sequence"/>
</dbReference>
<dbReference type="EMBL" id="JAAQPH010000009">
    <property type="protein sequence ID" value="NIA69511.1"/>
    <property type="molecule type" value="Genomic_DNA"/>
</dbReference>
<evidence type="ECO:0000313" key="1">
    <source>
        <dbReference type="EMBL" id="NIA69511.1"/>
    </source>
</evidence>
<reference evidence="1" key="1">
    <citation type="submission" date="2020-03" db="EMBL/GenBank/DDBJ databases">
        <title>Genome of Pelagibius litoralis DSM 21314T.</title>
        <authorList>
            <person name="Wang G."/>
        </authorList>
    </citation>
    <scope>NUCLEOTIDE SEQUENCE</scope>
    <source>
        <strain evidence="1">DSM 21314</strain>
    </source>
</reference>